<evidence type="ECO:0000313" key="1">
    <source>
        <dbReference type="EMBL" id="MCR6679109.1"/>
    </source>
</evidence>
<gene>
    <name evidence="1" type="ORF">NVV43_26875</name>
</gene>
<dbReference type="InterPro" id="IPR043128">
    <property type="entry name" value="Rev_trsase/Diguanyl_cyclase"/>
</dbReference>
<name>A0AAW5MSR7_9ESCH</name>
<dbReference type="SUPFAM" id="SSF55073">
    <property type="entry name" value="Nucleotide cyclase"/>
    <property type="match status" value="1"/>
</dbReference>
<evidence type="ECO:0000313" key="2">
    <source>
        <dbReference type="Proteomes" id="UP001206878"/>
    </source>
</evidence>
<sequence>IVHFQVGSINLSTSIGVAHSNECPTVERLKMLADERLYKSKKNGRAQISWQ</sequence>
<organism evidence="1 2">
    <name type="scientific">Escherichia marmotae</name>
    <dbReference type="NCBI Taxonomy" id="1499973"/>
    <lineage>
        <taxon>Bacteria</taxon>
        <taxon>Pseudomonadati</taxon>
        <taxon>Pseudomonadota</taxon>
        <taxon>Gammaproteobacteria</taxon>
        <taxon>Enterobacterales</taxon>
        <taxon>Enterobacteriaceae</taxon>
        <taxon>Escherichia</taxon>
    </lineage>
</organism>
<dbReference type="EMBL" id="JANPXH010000830">
    <property type="protein sequence ID" value="MCR6679109.1"/>
    <property type="molecule type" value="Genomic_DNA"/>
</dbReference>
<accession>A0AAW5MSR7</accession>
<dbReference type="InterPro" id="IPR029787">
    <property type="entry name" value="Nucleotide_cyclase"/>
</dbReference>
<reference evidence="1" key="1">
    <citation type="submission" date="2022-07" db="EMBL/GenBank/DDBJ databases">
        <title>Diversity of ethanolamine utilization by human commensal Escherichia coli.</title>
        <authorList>
            <person name="Jubelin G."/>
        </authorList>
    </citation>
    <scope>NUCLEOTIDE SEQUENCE</scope>
    <source>
        <strain evidence="1">S1</strain>
    </source>
</reference>
<comment type="caution">
    <text evidence="1">The sequence shown here is derived from an EMBL/GenBank/DDBJ whole genome shotgun (WGS) entry which is preliminary data.</text>
</comment>
<dbReference type="Gene3D" id="3.30.70.270">
    <property type="match status" value="1"/>
</dbReference>
<proteinExistence type="predicted"/>
<protein>
    <submittedName>
        <fullName evidence="1">GGDEF domain-containing protein</fullName>
    </submittedName>
</protein>
<feature type="non-terminal residue" evidence="1">
    <location>
        <position position="1"/>
    </location>
</feature>
<dbReference type="AlphaFoldDB" id="A0AAW5MSR7"/>
<dbReference type="Proteomes" id="UP001206878">
    <property type="component" value="Unassembled WGS sequence"/>
</dbReference>